<keyword evidence="1" id="KW-0472">Membrane</keyword>
<gene>
    <name evidence="2" type="ORF">HAL011_05400</name>
    <name evidence="3" type="ORF">HAL013_00370</name>
    <name evidence="5" type="ORF">HAL07_08060</name>
    <name evidence="4" type="ORF">HAL09_16030</name>
</gene>
<dbReference type="RefSeq" id="WP_053940593.1">
    <property type="nucleotide sequence ID" value="NZ_BSCV01000019.1"/>
</dbReference>
<evidence type="ECO:0000313" key="3">
    <source>
        <dbReference type="EMBL" id="CRF41891.1"/>
    </source>
</evidence>
<dbReference type="EMBL" id="CDMH01000004">
    <property type="protein sequence ID" value="CRF41891.1"/>
    <property type="molecule type" value="Genomic_DNA"/>
</dbReference>
<reference evidence="6" key="3">
    <citation type="submission" date="2014-12" db="EMBL/GenBank/DDBJ databases">
        <authorList>
            <person name="Smet A."/>
        </authorList>
    </citation>
    <scope>NUCLEOTIDE SEQUENCE [LARGE SCALE GENOMIC DNA]</scope>
</reference>
<dbReference type="GeneID" id="82131775"/>
<dbReference type="STRING" id="1578720.HAL011_05400"/>
<reference evidence="3" key="1">
    <citation type="submission" date="2014-12" db="EMBL/GenBank/DDBJ databases">
        <title>Whole genome sequences of four Staphylococcus schleiferi canine isolates.</title>
        <authorList>
            <person name="Misic A.M."/>
            <person name="Cain C."/>
            <person name="Morris D.O."/>
            <person name="Rankin S."/>
            <person name="Beiting D."/>
        </authorList>
    </citation>
    <scope>NUCLEOTIDE SEQUENCE</scope>
    <source>
        <strain evidence="2">ASB11</strain>
        <strain evidence="3">ASB13</strain>
        <strain evidence="5">ASB7</strain>
        <strain evidence="4">ASB9</strain>
    </source>
</reference>
<evidence type="ECO:0000313" key="6">
    <source>
        <dbReference type="Proteomes" id="UP000038622"/>
    </source>
</evidence>
<dbReference type="OrthoDB" id="5323038at2"/>
<keyword evidence="1" id="KW-0812">Transmembrane</keyword>
<dbReference type="Proteomes" id="UP000038622">
    <property type="component" value="Unassembled WGS sequence"/>
</dbReference>
<evidence type="ECO:0000313" key="9">
    <source>
        <dbReference type="Proteomes" id="UP000045175"/>
    </source>
</evidence>
<feature type="transmembrane region" description="Helical" evidence="1">
    <location>
        <begin position="12"/>
        <end position="29"/>
    </location>
</feature>
<evidence type="ECO:0000313" key="7">
    <source>
        <dbReference type="Proteomes" id="UP000041394"/>
    </source>
</evidence>
<evidence type="ECO:0000313" key="2">
    <source>
        <dbReference type="EMBL" id="CRF40777.1"/>
    </source>
</evidence>
<sequence length="173" mass="20074">MDLNFNEVMWIVGGGVVLVFICLVAYSHLKDKEFASKTKQLEKALDTINQEIYKIRKWIQENEMQAEFNASNISTNVKNEVNTSLNTNLSNLYNHLQEIQDTMHKDRDYLEEKIIVLENKFKELGHFTPGSDDIDEKRVIQLFRDGHSIDSIAKELRISKGQIEFVLKLADLQ</sequence>
<keyword evidence="1" id="KW-1133">Transmembrane helix</keyword>
<dbReference type="EMBL" id="CDMG01000004">
    <property type="protein sequence ID" value="CRI32331.1"/>
    <property type="molecule type" value="Genomic_DNA"/>
</dbReference>
<protein>
    <submittedName>
        <fullName evidence="5">Putative periplasmic protein</fullName>
    </submittedName>
</protein>
<evidence type="ECO:0000313" key="8">
    <source>
        <dbReference type="Proteomes" id="UP000043437"/>
    </source>
</evidence>
<dbReference type="Proteomes" id="UP000045175">
    <property type="component" value="Unassembled WGS sequence"/>
</dbReference>
<keyword evidence="6" id="KW-1185">Reference proteome</keyword>
<reference evidence="7 8" key="2">
    <citation type="submission" date="2014-12" db="EMBL/GenBank/DDBJ databases">
        <authorList>
            <person name="Jaenicke S."/>
        </authorList>
    </citation>
    <scope>NUCLEOTIDE SEQUENCE [LARGE SCALE GENOMIC DNA]</scope>
</reference>
<dbReference type="EMBL" id="CDML01000013">
    <property type="protein sequence ID" value="CRF40777.1"/>
    <property type="molecule type" value="Genomic_DNA"/>
</dbReference>
<dbReference type="Proteomes" id="UP000043437">
    <property type="component" value="Unassembled WGS sequence"/>
</dbReference>
<accession>A0A0K2X786</accession>
<evidence type="ECO:0000313" key="4">
    <source>
        <dbReference type="EMBL" id="CRF44974.1"/>
    </source>
</evidence>
<name>A0A0K2X786_9HELI</name>
<evidence type="ECO:0000313" key="5">
    <source>
        <dbReference type="EMBL" id="CRI32331.1"/>
    </source>
</evidence>
<evidence type="ECO:0000256" key="1">
    <source>
        <dbReference type="SAM" id="Phobius"/>
    </source>
</evidence>
<organism evidence="3 9">
    <name type="scientific">Helicobacter ailurogastricus</name>
    <dbReference type="NCBI Taxonomy" id="1578720"/>
    <lineage>
        <taxon>Bacteria</taxon>
        <taxon>Pseudomonadati</taxon>
        <taxon>Campylobacterota</taxon>
        <taxon>Epsilonproteobacteria</taxon>
        <taxon>Campylobacterales</taxon>
        <taxon>Helicobacteraceae</taxon>
        <taxon>Helicobacter</taxon>
    </lineage>
</organism>
<dbReference type="Proteomes" id="UP000041394">
    <property type="component" value="Unassembled WGS sequence"/>
</dbReference>
<dbReference type="EMBL" id="CDMN01000069">
    <property type="protein sequence ID" value="CRF44974.1"/>
    <property type="molecule type" value="Genomic_DNA"/>
</dbReference>
<dbReference type="AlphaFoldDB" id="A0A0K2X786"/>
<proteinExistence type="predicted"/>